<evidence type="ECO:0000313" key="3">
    <source>
        <dbReference type="EMBL" id="OGG47049.1"/>
    </source>
</evidence>
<comment type="similarity">
    <text evidence="1">Belongs to the histone deacetylase family.</text>
</comment>
<evidence type="ECO:0000256" key="1">
    <source>
        <dbReference type="ARBA" id="ARBA00005947"/>
    </source>
</evidence>
<dbReference type="GO" id="GO:0004407">
    <property type="term" value="F:histone deacetylase activity"/>
    <property type="evidence" value="ECO:0007669"/>
    <property type="project" value="TreeGrafter"/>
</dbReference>
<organism evidence="3 4">
    <name type="scientific">Handelsmanbacteria sp. (strain RIFCSPLOWO2_12_FULL_64_10)</name>
    <dbReference type="NCBI Taxonomy" id="1817868"/>
    <lineage>
        <taxon>Bacteria</taxon>
        <taxon>Candidatus Handelsmaniibacteriota</taxon>
    </lineage>
</organism>
<sequence>MSTAFLHHEDCLLHDVSPFHPENPERLRAVLDWVESSDLTDRLLWATPDPAETRWVEKIHDPNYIQAVQEACKKGGGRFDADTAVVPASYRAALLAAGAGLQAVDLVASGEAQNAFCAVRPPGHHAERRRAMGFCLFNNVAIAARYAQERHRLRRILIIDWDVHHGNGTQHAFEGDPTVFFFSVHQYPHYPGTGLVNEIGIGPGEGYTLNVPLPPGCGDEEYRAIFREKLLPSATWFSPDLVLISAGFDAHRDDPLASMQVTKRGFEFMTRMAALIAVDHCKGRLVSFLEGGYNLDALARSVEVHLRVLTET</sequence>
<dbReference type="PANTHER" id="PTHR10625:SF10">
    <property type="entry name" value="HISTONE DEACETYLASE HDAC1"/>
    <property type="match status" value="1"/>
</dbReference>
<dbReference type="EMBL" id="MFKF01000276">
    <property type="protein sequence ID" value="OGG47049.1"/>
    <property type="molecule type" value="Genomic_DNA"/>
</dbReference>
<dbReference type="PANTHER" id="PTHR10625">
    <property type="entry name" value="HISTONE DEACETYLASE HDAC1-RELATED"/>
    <property type="match status" value="1"/>
</dbReference>
<name>A0A1F6CCZ6_HANXR</name>
<dbReference type="PRINTS" id="PR01270">
    <property type="entry name" value="HDASUPER"/>
</dbReference>
<evidence type="ECO:0000259" key="2">
    <source>
        <dbReference type="Pfam" id="PF00850"/>
    </source>
</evidence>
<dbReference type="CDD" id="cd09992">
    <property type="entry name" value="HDAC_classII"/>
    <property type="match status" value="1"/>
</dbReference>
<dbReference type="InterPro" id="IPR023696">
    <property type="entry name" value="Ureohydrolase_dom_sf"/>
</dbReference>
<accession>A0A1F6CCZ6</accession>
<evidence type="ECO:0000313" key="4">
    <source>
        <dbReference type="Proteomes" id="UP000178606"/>
    </source>
</evidence>
<protein>
    <submittedName>
        <fullName evidence="3">Histone deacetylase</fullName>
    </submittedName>
</protein>
<feature type="domain" description="Histone deacetylase" evidence="2">
    <location>
        <begin position="20"/>
        <end position="309"/>
    </location>
</feature>
<dbReference type="Gene3D" id="3.40.800.20">
    <property type="entry name" value="Histone deacetylase domain"/>
    <property type="match status" value="1"/>
</dbReference>
<dbReference type="InterPro" id="IPR023801">
    <property type="entry name" value="His_deacetylse_dom"/>
</dbReference>
<dbReference type="InterPro" id="IPR000286">
    <property type="entry name" value="HDACs"/>
</dbReference>
<dbReference type="Proteomes" id="UP000178606">
    <property type="component" value="Unassembled WGS sequence"/>
</dbReference>
<proteinExistence type="inferred from homology"/>
<dbReference type="InterPro" id="IPR037138">
    <property type="entry name" value="His_deacetylse_dom_sf"/>
</dbReference>
<comment type="caution">
    <text evidence="3">The sequence shown here is derived from an EMBL/GenBank/DDBJ whole genome shotgun (WGS) entry which is preliminary data.</text>
</comment>
<dbReference type="Pfam" id="PF00850">
    <property type="entry name" value="Hist_deacetyl"/>
    <property type="match status" value="1"/>
</dbReference>
<dbReference type="AlphaFoldDB" id="A0A1F6CCZ6"/>
<gene>
    <name evidence="3" type="ORF">A3F84_06975</name>
</gene>
<reference evidence="3 4" key="1">
    <citation type="journal article" date="2016" name="Nat. Commun.">
        <title>Thousands of microbial genomes shed light on interconnected biogeochemical processes in an aquifer system.</title>
        <authorList>
            <person name="Anantharaman K."/>
            <person name="Brown C.T."/>
            <person name="Hug L.A."/>
            <person name="Sharon I."/>
            <person name="Castelle C.J."/>
            <person name="Probst A.J."/>
            <person name="Thomas B.C."/>
            <person name="Singh A."/>
            <person name="Wilkins M.J."/>
            <person name="Karaoz U."/>
            <person name="Brodie E.L."/>
            <person name="Williams K.H."/>
            <person name="Hubbard S.S."/>
            <person name="Banfield J.F."/>
        </authorList>
    </citation>
    <scope>NUCLEOTIDE SEQUENCE [LARGE SCALE GENOMIC DNA]</scope>
    <source>
        <strain evidence="4">RIFCSPLOWO2_12_FULL_64_10</strain>
    </source>
</reference>
<dbReference type="SUPFAM" id="SSF52768">
    <property type="entry name" value="Arginase/deacetylase"/>
    <property type="match status" value="1"/>
</dbReference>
<dbReference type="GO" id="GO:0040029">
    <property type="term" value="P:epigenetic regulation of gene expression"/>
    <property type="evidence" value="ECO:0007669"/>
    <property type="project" value="TreeGrafter"/>
</dbReference>